<keyword evidence="3" id="KW-1185">Reference proteome</keyword>
<dbReference type="AlphaFoldDB" id="A0A9X3RQ77"/>
<reference evidence="2" key="1">
    <citation type="submission" date="2022-02" db="EMBL/GenBank/DDBJ databases">
        <title>Corynebacterium sp. from urogenital microbiome.</title>
        <authorList>
            <person name="Cappelli E.A."/>
            <person name="Ribeiro T.G."/>
            <person name="Peixe L."/>
        </authorList>
    </citation>
    <scope>NUCLEOTIDE SEQUENCE</scope>
    <source>
        <strain evidence="2">C9Ua_112</strain>
    </source>
</reference>
<sequence>MARSMLVTPDLQAKELDIELSEAADVLGGSAQDRLHVVFVESGLTVAAVYSSDARKAENPEPNPLASMGRKEQETGDSAFISDPTRAILGPVLFVGDEGADLTDEDIESIHNGIRAVENYKADNAKDYQLWHDAVINLTKGI</sequence>
<dbReference type="Proteomes" id="UP001146505">
    <property type="component" value="Unassembled WGS sequence"/>
</dbReference>
<gene>
    <name evidence="2" type="ORF">L8U58_04685</name>
</gene>
<evidence type="ECO:0000313" key="3">
    <source>
        <dbReference type="Proteomes" id="UP001146505"/>
    </source>
</evidence>
<feature type="region of interest" description="Disordered" evidence="1">
    <location>
        <begin position="52"/>
        <end position="80"/>
    </location>
</feature>
<dbReference type="GeneID" id="301812833"/>
<evidence type="ECO:0000313" key="2">
    <source>
        <dbReference type="EMBL" id="MCZ9304834.1"/>
    </source>
</evidence>
<dbReference type="RefSeq" id="WP_034971136.1">
    <property type="nucleotide sequence ID" value="NZ_CP180526.1"/>
</dbReference>
<comment type="caution">
    <text evidence="2">The sequence shown here is derived from an EMBL/GenBank/DDBJ whole genome shotgun (WGS) entry which is preliminary data.</text>
</comment>
<evidence type="ECO:0000256" key="1">
    <source>
        <dbReference type="SAM" id="MobiDB-lite"/>
    </source>
</evidence>
<name>A0A9X3RQ77_9CORY</name>
<dbReference type="EMBL" id="JAKMUV010000003">
    <property type="protein sequence ID" value="MCZ9304834.1"/>
    <property type="molecule type" value="Genomic_DNA"/>
</dbReference>
<accession>A0A9X3RQ77</accession>
<proteinExistence type="predicted"/>
<protein>
    <submittedName>
        <fullName evidence="2">Uncharacterized protein</fullName>
    </submittedName>
</protein>
<organism evidence="2 3">
    <name type="scientific">Corynebacterium macclintockiae</name>
    <dbReference type="NCBI Taxonomy" id="2913501"/>
    <lineage>
        <taxon>Bacteria</taxon>
        <taxon>Bacillati</taxon>
        <taxon>Actinomycetota</taxon>
        <taxon>Actinomycetes</taxon>
        <taxon>Mycobacteriales</taxon>
        <taxon>Corynebacteriaceae</taxon>
        <taxon>Corynebacterium</taxon>
    </lineage>
</organism>